<name>A0A8S9YA49_9TREM</name>
<evidence type="ECO:0000313" key="3">
    <source>
        <dbReference type="Proteomes" id="UP000822476"/>
    </source>
</evidence>
<dbReference type="Proteomes" id="UP000822476">
    <property type="component" value="Unassembled WGS sequence"/>
</dbReference>
<keyword evidence="1" id="KW-0472">Membrane</keyword>
<protein>
    <submittedName>
        <fullName evidence="2">Uncharacterized protein</fullName>
    </submittedName>
</protein>
<evidence type="ECO:0000256" key="1">
    <source>
        <dbReference type="SAM" id="Phobius"/>
    </source>
</evidence>
<dbReference type="AlphaFoldDB" id="A0A8S9YA49"/>
<organism evidence="2 3">
    <name type="scientific">Paragonimus skrjabini miyazakii</name>
    <dbReference type="NCBI Taxonomy" id="59628"/>
    <lineage>
        <taxon>Eukaryota</taxon>
        <taxon>Metazoa</taxon>
        <taxon>Spiralia</taxon>
        <taxon>Lophotrochozoa</taxon>
        <taxon>Platyhelminthes</taxon>
        <taxon>Trematoda</taxon>
        <taxon>Digenea</taxon>
        <taxon>Plagiorchiida</taxon>
        <taxon>Troglotremata</taxon>
        <taxon>Troglotrematidae</taxon>
        <taxon>Paragonimus</taxon>
    </lineage>
</organism>
<gene>
    <name evidence="2" type="ORF">EG68_11463</name>
</gene>
<reference evidence="2" key="1">
    <citation type="submission" date="2019-07" db="EMBL/GenBank/DDBJ databases">
        <title>Annotation for the trematode Paragonimus miyazaki's.</title>
        <authorList>
            <person name="Choi Y.-J."/>
        </authorList>
    </citation>
    <scope>NUCLEOTIDE SEQUENCE</scope>
    <source>
        <strain evidence="2">Japan</strain>
    </source>
</reference>
<keyword evidence="1" id="KW-1133">Transmembrane helix</keyword>
<dbReference type="EMBL" id="JTDE01021383">
    <property type="protein sequence ID" value="KAF7233006.1"/>
    <property type="molecule type" value="Genomic_DNA"/>
</dbReference>
<keyword evidence="1" id="KW-0812">Transmembrane</keyword>
<accession>A0A8S9YA49</accession>
<proteinExistence type="predicted"/>
<feature type="transmembrane region" description="Helical" evidence="1">
    <location>
        <begin position="103"/>
        <end position="125"/>
    </location>
</feature>
<comment type="caution">
    <text evidence="2">The sequence shown here is derived from an EMBL/GenBank/DDBJ whole genome shotgun (WGS) entry which is preliminary data.</text>
</comment>
<sequence>MLIVSTYRLPGHVKVSSSITFQYFRRAVIAYRSRWCANSPTIIVVASSPFHPKRTPNTFFDQTLAGDRIRLSAMVPSRASGTVAFRHTSTTVCAECLFCRKPLLSFNLLILLNWSFSMYNLSWFVRNKLINVN</sequence>
<evidence type="ECO:0000313" key="2">
    <source>
        <dbReference type="EMBL" id="KAF7233006.1"/>
    </source>
</evidence>
<keyword evidence="3" id="KW-1185">Reference proteome</keyword>